<comment type="caution">
    <text evidence="7">The sequence shown here is derived from an EMBL/GenBank/DDBJ whole genome shotgun (WGS) entry which is preliminary data.</text>
</comment>
<dbReference type="NCBIfam" id="TIGR02050">
    <property type="entry name" value="gshA_cyan_rel"/>
    <property type="match status" value="1"/>
</dbReference>
<evidence type="ECO:0000256" key="1">
    <source>
        <dbReference type="ARBA" id="ARBA00022598"/>
    </source>
</evidence>
<name>A0A7Y7E5A3_STRMO</name>
<dbReference type="Pfam" id="PF04107">
    <property type="entry name" value="GCS2"/>
    <property type="match status" value="1"/>
</dbReference>
<dbReference type="PANTHER" id="PTHR36510">
    <property type="entry name" value="GLUTAMATE--CYSTEINE LIGASE 2-RELATED"/>
    <property type="match status" value="1"/>
</dbReference>
<keyword evidence="8" id="KW-1185">Reference proteome</keyword>
<evidence type="ECO:0000256" key="3">
    <source>
        <dbReference type="ARBA" id="ARBA00022840"/>
    </source>
</evidence>
<dbReference type="Gene3D" id="3.30.590.20">
    <property type="match status" value="1"/>
</dbReference>
<dbReference type="GO" id="GO:0004357">
    <property type="term" value="F:glutamate-cysteine ligase activity"/>
    <property type="evidence" value="ECO:0007669"/>
    <property type="project" value="UniProtKB-EC"/>
</dbReference>
<evidence type="ECO:0000256" key="4">
    <source>
        <dbReference type="ARBA" id="ARBA00048819"/>
    </source>
</evidence>
<dbReference type="RefSeq" id="WP_171078336.1">
    <property type="nucleotide sequence ID" value="NZ_BNBU01000001.1"/>
</dbReference>
<dbReference type="InterPro" id="IPR014746">
    <property type="entry name" value="Gln_synth/guanido_kin_cat_dom"/>
</dbReference>
<evidence type="ECO:0000313" key="7">
    <source>
        <dbReference type="EMBL" id="NVK76545.1"/>
    </source>
</evidence>
<accession>A0A7Y7E5A3</accession>
<evidence type="ECO:0000313" key="8">
    <source>
        <dbReference type="Proteomes" id="UP000587462"/>
    </source>
</evidence>
<feature type="region of interest" description="Disordered" evidence="6">
    <location>
        <begin position="1"/>
        <end position="21"/>
    </location>
</feature>
<comment type="similarity">
    <text evidence="5">Belongs to the glutamate--cysteine ligase type 2 family. YbdK subfamily.</text>
</comment>
<dbReference type="InterPro" id="IPR006336">
    <property type="entry name" value="GCS2"/>
</dbReference>
<dbReference type="SUPFAM" id="SSF55931">
    <property type="entry name" value="Glutamine synthetase/guanido kinase"/>
    <property type="match status" value="1"/>
</dbReference>
<dbReference type="EMBL" id="JABBXF010000004">
    <property type="protein sequence ID" value="NVK76545.1"/>
    <property type="molecule type" value="Genomic_DNA"/>
</dbReference>
<dbReference type="InterPro" id="IPR050141">
    <property type="entry name" value="GCL_type2/YbdK_subfam"/>
</dbReference>
<reference evidence="7 8" key="1">
    <citation type="submission" date="2020-04" db="EMBL/GenBank/DDBJ databases">
        <title>Draft Genome Sequence of Streptomyces morookaense DSM 40503, an 8-azaguanine-producing strain.</title>
        <authorList>
            <person name="Qi J."/>
            <person name="Gao J.-M."/>
        </authorList>
    </citation>
    <scope>NUCLEOTIDE SEQUENCE [LARGE SCALE GENOMIC DNA]</scope>
    <source>
        <strain evidence="7 8">DSM 40503</strain>
    </source>
</reference>
<dbReference type="HAMAP" id="MF_01609">
    <property type="entry name" value="Glu_cys_ligase_2"/>
    <property type="match status" value="1"/>
</dbReference>
<protein>
    <recommendedName>
        <fullName evidence="5">Putative glutamate--cysteine ligase 2</fullName>
        <ecNumber evidence="5">6.3.2.2</ecNumber>
    </recommendedName>
    <alternativeName>
        <fullName evidence="5">Gamma-glutamylcysteine synthetase 2</fullName>
        <shortName evidence="5">GCS 2</shortName>
        <shortName evidence="5">Gamma-GCS 2</shortName>
    </alternativeName>
</protein>
<keyword evidence="3 5" id="KW-0067">ATP-binding</keyword>
<keyword evidence="1 5" id="KW-0436">Ligase</keyword>
<dbReference type="PANTHER" id="PTHR36510:SF1">
    <property type="entry name" value="GLUTAMATE--CYSTEINE LIGASE 2-RELATED"/>
    <property type="match status" value="1"/>
</dbReference>
<dbReference type="GO" id="GO:0005524">
    <property type="term" value="F:ATP binding"/>
    <property type="evidence" value="ECO:0007669"/>
    <property type="project" value="UniProtKB-KW"/>
</dbReference>
<keyword evidence="2 5" id="KW-0547">Nucleotide-binding</keyword>
<organism evidence="7 8">
    <name type="scientific">Streptomyces morookaense</name>
    <name type="common">Streptoverticillium morookaense</name>
    <dbReference type="NCBI Taxonomy" id="1970"/>
    <lineage>
        <taxon>Bacteria</taxon>
        <taxon>Bacillati</taxon>
        <taxon>Actinomycetota</taxon>
        <taxon>Actinomycetes</taxon>
        <taxon>Kitasatosporales</taxon>
        <taxon>Streptomycetaceae</taxon>
        <taxon>Streptomyces</taxon>
    </lineage>
</organism>
<gene>
    <name evidence="7" type="ORF">HG542_02595</name>
</gene>
<dbReference type="AlphaFoldDB" id="A0A7Y7E5A3"/>
<comment type="catalytic activity">
    <reaction evidence="4 5">
        <text>L-cysteine + L-glutamate + ATP = gamma-L-glutamyl-L-cysteine + ADP + phosphate + H(+)</text>
        <dbReference type="Rhea" id="RHEA:13285"/>
        <dbReference type="ChEBI" id="CHEBI:15378"/>
        <dbReference type="ChEBI" id="CHEBI:29985"/>
        <dbReference type="ChEBI" id="CHEBI:30616"/>
        <dbReference type="ChEBI" id="CHEBI:35235"/>
        <dbReference type="ChEBI" id="CHEBI:43474"/>
        <dbReference type="ChEBI" id="CHEBI:58173"/>
        <dbReference type="ChEBI" id="CHEBI:456216"/>
        <dbReference type="EC" id="6.3.2.2"/>
    </reaction>
</comment>
<dbReference type="NCBIfam" id="NF010041">
    <property type="entry name" value="PRK13517.1-1"/>
    <property type="match status" value="1"/>
</dbReference>
<sequence length="391" mass="43175">MTSELENELERKGTPDPPTIGLEEEFFLADRETRATVGRAPDVVKRARQCLGDQAGFELYPTIVETRTRPVGTLAELRQQLQWLRAGLGRAAAEAGCRVVASGTEIIPVTGPQPIVDDPRYWQLADRYPQFVGGDRSIASCACHIHIHAPDREEAVELLNHLRPWLPTLQAIAANSPFRDGRDSGFASWRSLHFGQWPHVGPTPLLRDTAAYDSLLDALVESGMLFDRRHLYWYARLSERWPTLEIRLPDINADLDTVLFVACLARALVGVLLADVRRGAPAPGISDPLLRAAHWRAARDGVRGSGLDLFTGRLRPFPDLAVRLIDRVAPALEETGALHFVRHTWQRLHASGGGAEEQRAAYRRRGDLRDVVDLLTVAGGSGESEADAPSP</sequence>
<evidence type="ECO:0000256" key="2">
    <source>
        <dbReference type="ARBA" id="ARBA00022741"/>
    </source>
</evidence>
<proteinExistence type="inferred from homology"/>
<dbReference type="GO" id="GO:0042398">
    <property type="term" value="P:modified amino acid biosynthetic process"/>
    <property type="evidence" value="ECO:0007669"/>
    <property type="project" value="InterPro"/>
</dbReference>
<dbReference type="Proteomes" id="UP000587462">
    <property type="component" value="Unassembled WGS sequence"/>
</dbReference>
<dbReference type="InterPro" id="IPR011793">
    <property type="entry name" value="YbdK"/>
</dbReference>
<evidence type="ECO:0000256" key="6">
    <source>
        <dbReference type="SAM" id="MobiDB-lite"/>
    </source>
</evidence>
<dbReference type="EC" id="6.3.2.2" evidence="5"/>
<comment type="function">
    <text evidence="5">ATP-dependent carboxylate-amine ligase which exhibits weak glutamate--cysteine ligase activity.</text>
</comment>
<evidence type="ECO:0000256" key="5">
    <source>
        <dbReference type="HAMAP-Rule" id="MF_01609"/>
    </source>
</evidence>